<dbReference type="Proteomes" id="UP000323082">
    <property type="component" value="Unassembled WGS sequence"/>
</dbReference>
<dbReference type="PANTHER" id="PTHR42776:SF4">
    <property type="entry name" value="ACYLAMINO-ACID-RELEASING ENZYME"/>
    <property type="match status" value="1"/>
</dbReference>
<reference evidence="4 5" key="1">
    <citation type="journal article" date="2015" name="Int. J. Syst. Evol. Microbiol.">
        <title>Chryseobacterium sediminis sp. nov., isolated from a river sediment.</title>
        <authorList>
            <person name="Kampfer P."/>
            <person name="Busse H.J."/>
            <person name="McInroy J.A."/>
            <person name="Glaeser S.P."/>
        </authorList>
    </citation>
    <scope>NUCLEOTIDE SEQUENCE [LARGE SCALE GENOMIC DNA]</scope>
    <source>
        <strain evidence="4 5">IMT-174</strain>
    </source>
</reference>
<comment type="caution">
    <text evidence="4">The sequence shown here is derived from an EMBL/GenBank/DDBJ whole genome shotgun (WGS) entry which is preliminary data.</text>
</comment>
<accession>A0A5B2U949</accession>
<dbReference type="InterPro" id="IPR001375">
    <property type="entry name" value="Peptidase_S9_cat"/>
</dbReference>
<evidence type="ECO:0000256" key="2">
    <source>
        <dbReference type="SAM" id="SignalP"/>
    </source>
</evidence>
<feature type="chain" id="PRO_5022973506" evidence="2">
    <location>
        <begin position="24"/>
        <end position="830"/>
    </location>
</feature>
<dbReference type="SUPFAM" id="SSF53474">
    <property type="entry name" value="alpha/beta-Hydrolases"/>
    <property type="match status" value="1"/>
</dbReference>
<proteinExistence type="predicted"/>
<dbReference type="Gene3D" id="3.40.50.1820">
    <property type="entry name" value="alpha/beta hydrolase"/>
    <property type="match status" value="1"/>
</dbReference>
<dbReference type="PANTHER" id="PTHR42776">
    <property type="entry name" value="SERINE PEPTIDASE S9 FAMILY MEMBER"/>
    <property type="match status" value="1"/>
</dbReference>
<feature type="domain" description="Peptidase S9 prolyl oligopeptidase catalytic" evidence="3">
    <location>
        <begin position="648"/>
        <end position="813"/>
    </location>
</feature>
<evidence type="ECO:0000313" key="5">
    <source>
        <dbReference type="Proteomes" id="UP000323082"/>
    </source>
</evidence>
<feature type="signal peptide" evidence="2">
    <location>
        <begin position="1"/>
        <end position="23"/>
    </location>
</feature>
<dbReference type="InterPro" id="IPR029058">
    <property type="entry name" value="AB_hydrolase_fold"/>
</dbReference>
<keyword evidence="1" id="KW-0378">Hydrolase</keyword>
<gene>
    <name evidence="4" type="ORF">FW780_01760</name>
</gene>
<dbReference type="Pfam" id="PF00326">
    <property type="entry name" value="Peptidase_S9"/>
    <property type="match status" value="1"/>
</dbReference>
<dbReference type="AlphaFoldDB" id="A0A5B2U949"/>
<dbReference type="GO" id="GO:0004252">
    <property type="term" value="F:serine-type endopeptidase activity"/>
    <property type="evidence" value="ECO:0007669"/>
    <property type="project" value="TreeGrafter"/>
</dbReference>
<dbReference type="EMBL" id="VUNZ01000001">
    <property type="protein sequence ID" value="KAA2222953.1"/>
    <property type="molecule type" value="Genomic_DNA"/>
</dbReference>
<evidence type="ECO:0000313" key="4">
    <source>
        <dbReference type="EMBL" id="KAA2222953.1"/>
    </source>
</evidence>
<evidence type="ECO:0000259" key="3">
    <source>
        <dbReference type="Pfam" id="PF00326"/>
    </source>
</evidence>
<organism evidence="4 5">
    <name type="scientific">Chryseobacterium sediminis</name>
    <dbReference type="NCBI Taxonomy" id="1679494"/>
    <lineage>
        <taxon>Bacteria</taxon>
        <taxon>Pseudomonadati</taxon>
        <taxon>Bacteroidota</taxon>
        <taxon>Flavobacteriia</taxon>
        <taxon>Flavobacteriales</taxon>
        <taxon>Weeksellaceae</taxon>
        <taxon>Chryseobacterium group</taxon>
        <taxon>Chryseobacterium</taxon>
    </lineage>
</organism>
<sequence>MKAIKIKALLCIMIICMCSQGLLGQYNIDSIQQRYAAFYTIAHLKVSDDKRWVSFSKIYKKNTDTTIIATADKQQTVKAVLTGVSESYFLKDNHFFWLGSGKAQLINLRNGDKKDFKEVSKIEILPALGYYAVWYKNRFLEVFDNKNKLVASVSDVTQLVSNKQNKLYVIVIRSNLSSVWSLQSKEFNKVYTSEQIIKKIMLAPSQKYLAVTEQEKSSDGLQLVLLDTHSLKVSRVGNGFIKSDYIEMREIKNGLAFFLDFNSRPKPAPTAQPEVKYGIDPDLWLYRMGERYHEYWVYDVKSEQSQKVDTGFAFMAAMDHERYFLNFDRKERNAYISSVSWFDIYLYDRYSKTSKKILSQISNLVVSRQGKYVVGFSEEEKRWILYNTLLSGKITIENPHIGRPTFSDDNHYVFFESENGIYRLNVRTKNLEQLPLTANKKVAILNVKEDVIYGTLGADFRIRSINAKKPIILEQYDQNNNETSYVQWFRDKVNVLLPSTKNRVSDFKINLLSQAVFSLEENFNSPQAIYQYHSGHKKEVYQSNRHDHEITMARQEILSYKNSLGVQIKGVLYYPLNFDARKKYPLILSIYEVQNKSASVYPYPYFSGIGINIRSLIDNGYFVFLPDVVLDSRGPGFSALDCVHSGLDALKGYANIDSNRVGLMGHSFGGFGTSFIATRSHRFAAYISGAAVTDLVKFYFSFSQERNLPNYPRFENGQFDMKVPFSKNKMLYYDNSPIANVEKVNKPILLWTGLKDGNVPYTHTEELYTGLLRNQKKAVVLYYKNQDHDLAKNSAESIDLHLRILEWWDYFLKDKKDIPWIDKEMKKDAL</sequence>
<dbReference type="SUPFAM" id="SSF69304">
    <property type="entry name" value="Tricorn protease N-terminal domain"/>
    <property type="match status" value="1"/>
</dbReference>
<dbReference type="GO" id="GO:0006508">
    <property type="term" value="P:proteolysis"/>
    <property type="evidence" value="ECO:0007669"/>
    <property type="project" value="InterPro"/>
</dbReference>
<name>A0A5B2U949_9FLAO</name>
<keyword evidence="2" id="KW-0732">Signal</keyword>
<dbReference type="OrthoDB" id="9812921at2"/>
<evidence type="ECO:0000256" key="1">
    <source>
        <dbReference type="ARBA" id="ARBA00022801"/>
    </source>
</evidence>
<protein>
    <submittedName>
        <fullName evidence="4">S9 family peptidase</fullName>
    </submittedName>
</protein>